<dbReference type="PIRSF" id="PIRSF002560">
    <property type="entry name" value="Bacterioferritin"/>
    <property type="match status" value="1"/>
</dbReference>
<keyword evidence="11" id="KW-1185">Reference proteome</keyword>
<organism evidence="10 11">
    <name type="scientific">Martelella lutilitoris</name>
    <dbReference type="NCBI Taxonomy" id="2583532"/>
    <lineage>
        <taxon>Bacteria</taxon>
        <taxon>Pseudomonadati</taxon>
        <taxon>Pseudomonadota</taxon>
        <taxon>Alphaproteobacteria</taxon>
        <taxon>Hyphomicrobiales</taxon>
        <taxon>Aurantimonadaceae</taxon>
        <taxon>Martelella</taxon>
    </lineage>
</organism>
<evidence type="ECO:0000256" key="1">
    <source>
        <dbReference type="ARBA" id="ARBA00001970"/>
    </source>
</evidence>
<accession>A0A5C4JW42</accession>
<keyword evidence="4" id="KW-0349">Heme</keyword>
<sequence length="163" mass="18692">MKNTKLIEYLQRAVNMEMSAAHQYQLHAHTLEDWGLTKMAAKMREEMSEELGHSDLFIERLFFLKASPKIAFDKPPQKAESLPEMFKADKADEEEAIAVYTEAAQHAAELGDIGTRMLFEKIVLDEEGHKDWLELQLDLIDRLGEKTYSSKLVSFANDEEDEG</sequence>
<comment type="function">
    <text evidence="7">Iron-storage protein, whose ferroxidase center binds Fe(2+), oxidizes it using dioxygen to Fe(3+), and participates in the subsequent Fe(3+) oxide mineral core formation within the central cavity of the BFR protein shell.</text>
</comment>
<evidence type="ECO:0000313" key="10">
    <source>
        <dbReference type="EMBL" id="TNB49673.1"/>
    </source>
</evidence>
<proteinExistence type="inferred from homology"/>
<dbReference type="Pfam" id="PF00210">
    <property type="entry name" value="Ferritin"/>
    <property type="match status" value="1"/>
</dbReference>
<reference evidence="10 11" key="1">
    <citation type="submission" date="2019-06" db="EMBL/GenBank/DDBJ databases">
        <title>Martelella lutilitoris sp. nov., isolated from a tidal mudflat.</title>
        <authorList>
            <person name="Kim Y.-J."/>
        </authorList>
    </citation>
    <scope>NUCLEOTIDE SEQUENCE [LARGE SCALE GENOMIC DNA]</scope>
    <source>
        <strain evidence="10 11">GH2-6</strain>
    </source>
</reference>
<feature type="binding site" evidence="8">
    <location>
        <position position="50"/>
    </location>
    <ligand>
        <name>Fe cation</name>
        <dbReference type="ChEBI" id="CHEBI:24875"/>
        <label>1</label>
    </ligand>
</feature>
<feature type="binding site" evidence="8">
    <location>
        <position position="17"/>
    </location>
    <ligand>
        <name>Fe cation</name>
        <dbReference type="ChEBI" id="CHEBI:24875"/>
        <label>1</label>
    </ligand>
</feature>
<comment type="similarity">
    <text evidence="2 7">Belongs to the bacterioferritin family.</text>
</comment>
<dbReference type="InterPro" id="IPR012347">
    <property type="entry name" value="Ferritin-like"/>
</dbReference>
<dbReference type="PROSITE" id="PS50905">
    <property type="entry name" value="FERRITIN_LIKE"/>
    <property type="match status" value="1"/>
</dbReference>
<dbReference type="InterPro" id="IPR002024">
    <property type="entry name" value="Bacterioferritin"/>
</dbReference>
<dbReference type="GO" id="GO:0020037">
    <property type="term" value="F:heme binding"/>
    <property type="evidence" value="ECO:0007669"/>
    <property type="project" value="TreeGrafter"/>
</dbReference>
<dbReference type="RefSeq" id="WP_138746715.1">
    <property type="nucleotide sequence ID" value="NZ_VCLB01000001.1"/>
</dbReference>
<keyword evidence="6 7" id="KW-0408">Iron</keyword>
<feature type="binding site" evidence="8">
    <location>
        <position position="126"/>
    </location>
    <ligand>
        <name>Fe cation</name>
        <dbReference type="ChEBI" id="CHEBI:24875"/>
        <label>1</label>
    </ligand>
</feature>
<dbReference type="CDD" id="cd00907">
    <property type="entry name" value="Bacterioferritin"/>
    <property type="match status" value="1"/>
</dbReference>
<dbReference type="PRINTS" id="PR00601">
    <property type="entry name" value="BACFERRITIN"/>
</dbReference>
<dbReference type="EC" id="1.16.3.1" evidence="7"/>
<evidence type="ECO:0000256" key="6">
    <source>
        <dbReference type="ARBA" id="ARBA00023004"/>
    </source>
</evidence>
<feature type="binding site" evidence="8">
    <location>
        <position position="126"/>
    </location>
    <ligand>
        <name>Fe cation</name>
        <dbReference type="ChEBI" id="CHEBI:24875"/>
        <label>2</label>
    </ligand>
</feature>
<evidence type="ECO:0000256" key="2">
    <source>
        <dbReference type="ARBA" id="ARBA00008093"/>
    </source>
</evidence>
<comment type="catalytic activity">
    <reaction evidence="7">
        <text>4 Fe(2+) + O2 + 4 H(+) = 4 Fe(3+) + 2 H2O</text>
        <dbReference type="Rhea" id="RHEA:11148"/>
        <dbReference type="ChEBI" id="CHEBI:15377"/>
        <dbReference type="ChEBI" id="CHEBI:15378"/>
        <dbReference type="ChEBI" id="CHEBI:15379"/>
        <dbReference type="ChEBI" id="CHEBI:29033"/>
        <dbReference type="ChEBI" id="CHEBI:29034"/>
        <dbReference type="EC" id="1.16.3.1"/>
    </reaction>
</comment>
<evidence type="ECO:0000256" key="4">
    <source>
        <dbReference type="ARBA" id="ARBA00022617"/>
    </source>
</evidence>
<keyword evidence="5 7" id="KW-0479">Metal-binding</keyword>
<name>A0A5C4JW42_9HYPH</name>
<feature type="binding site" evidence="8">
    <location>
        <position position="53"/>
    </location>
    <ligand>
        <name>Fe cation</name>
        <dbReference type="ChEBI" id="CHEBI:24875"/>
        <label>1</label>
    </ligand>
</feature>
<evidence type="ECO:0000256" key="3">
    <source>
        <dbReference type="ARBA" id="ARBA00022434"/>
    </source>
</evidence>
<feature type="binding site" evidence="8">
    <location>
        <position position="50"/>
    </location>
    <ligand>
        <name>Fe cation</name>
        <dbReference type="ChEBI" id="CHEBI:24875"/>
        <label>2</label>
    </ligand>
</feature>
<dbReference type="GO" id="GO:0006879">
    <property type="term" value="P:intracellular iron ion homeostasis"/>
    <property type="evidence" value="ECO:0007669"/>
    <property type="project" value="UniProtKB-KW"/>
</dbReference>
<dbReference type="PANTHER" id="PTHR30295:SF0">
    <property type="entry name" value="BACTERIOFERRITIN"/>
    <property type="match status" value="1"/>
</dbReference>
<evidence type="ECO:0000259" key="9">
    <source>
        <dbReference type="PROSITE" id="PS50905"/>
    </source>
</evidence>
<dbReference type="GO" id="GO:0006826">
    <property type="term" value="P:iron ion transport"/>
    <property type="evidence" value="ECO:0007669"/>
    <property type="project" value="InterPro"/>
</dbReference>
<dbReference type="PANTHER" id="PTHR30295">
    <property type="entry name" value="BACTERIOFERRITIN"/>
    <property type="match status" value="1"/>
</dbReference>
<keyword evidence="3 7" id="KW-0409">Iron storage</keyword>
<dbReference type="Proteomes" id="UP000307874">
    <property type="component" value="Unassembled WGS sequence"/>
</dbReference>
<dbReference type="GO" id="GO:0005829">
    <property type="term" value="C:cytosol"/>
    <property type="evidence" value="ECO:0007669"/>
    <property type="project" value="TreeGrafter"/>
</dbReference>
<comment type="caution">
    <text evidence="10">The sequence shown here is derived from an EMBL/GenBank/DDBJ whole genome shotgun (WGS) entry which is preliminary data.</text>
</comment>
<dbReference type="AlphaFoldDB" id="A0A5C4JW42"/>
<feature type="binding site" evidence="8">
    <location>
        <position position="129"/>
    </location>
    <ligand>
        <name>Fe cation</name>
        <dbReference type="ChEBI" id="CHEBI:24875"/>
        <label>2</label>
    </ligand>
</feature>
<dbReference type="OrthoDB" id="9800505at2"/>
<feature type="domain" description="Ferritin-like diiron" evidence="9">
    <location>
        <begin position="1"/>
        <end position="144"/>
    </location>
</feature>
<feature type="binding site" evidence="8">
    <location>
        <position position="49"/>
    </location>
    <ligand>
        <name>Fe cation</name>
        <dbReference type="ChEBI" id="CHEBI:24875"/>
        <label>3</label>
    </ligand>
</feature>
<dbReference type="GO" id="GO:0004322">
    <property type="term" value="F:ferroxidase activity"/>
    <property type="evidence" value="ECO:0007669"/>
    <property type="project" value="UniProtKB-EC"/>
</dbReference>
<protein>
    <recommendedName>
        <fullName evidence="7">Bacterioferritin</fullName>
        <ecNumber evidence="7">1.16.3.1</ecNumber>
    </recommendedName>
</protein>
<gene>
    <name evidence="10" type="ORF">FF124_01560</name>
</gene>
<dbReference type="GO" id="GO:0008199">
    <property type="term" value="F:ferric iron binding"/>
    <property type="evidence" value="ECO:0007669"/>
    <property type="project" value="InterPro"/>
</dbReference>
<dbReference type="SUPFAM" id="SSF47240">
    <property type="entry name" value="Ferritin-like"/>
    <property type="match status" value="1"/>
</dbReference>
<dbReference type="InterPro" id="IPR009040">
    <property type="entry name" value="Ferritin-like_diiron"/>
</dbReference>
<comment type="cofactor">
    <cofactor evidence="1">
        <name>heme b</name>
        <dbReference type="ChEBI" id="CHEBI:60344"/>
    </cofactor>
</comment>
<evidence type="ECO:0000256" key="7">
    <source>
        <dbReference type="PIRNR" id="PIRNR002560"/>
    </source>
</evidence>
<dbReference type="EMBL" id="VCLB01000001">
    <property type="protein sequence ID" value="TNB49673.1"/>
    <property type="molecule type" value="Genomic_DNA"/>
</dbReference>
<evidence type="ECO:0000313" key="11">
    <source>
        <dbReference type="Proteomes" id="UP000307874"/>
    </source>
</evidence>
<dbReference type="InterPro" id="IPR008331">
    <property type="entry name" value="Ferritin_DPS_dom"/>
</dbReference>
<evidence type="ECO:0000256" key="5">
    <source>
        <dbReference type="ARBA" id="ARBA00022723"/>
    </source>
</evidence>
<evidence type="ECO:0000256" key="8">
    <source>
        <dbReference type="PIRSR" id="PIRSR002560-1"/>
    </source>
</evidence>
<dbReference type="Gene3D" id="1.20.1260.10">
    <property type="match status" value="1"/>
</dbReference>
<feature type="binding site" evidence="8">
    <location>
        <position position="93"/>
    </location>
    <ligand>
        <name>Fe cation</name>
        <dbReference type="ChEBI" id="CHEBI:24875"/>
        <label>2</label>
    </ligand>
</feature>
<dbReference type="InterPro" id="IPR009078">
    <property type="entry name" value="Ferritin-like_SF"/>
</dbReference>